<keyword evidence="2" id="KW-1185">Reference proteome</keyword>
<dbReference type="RefSeq" id="YP_009010121.1">
    <property type="nucleotide sequence ID" value="NC_023610.1"/>
</dbReference>
<reference evidence="1 2" key="1">
    <citation type="journal article" date="2014" name="FEMS Microbiol. Lett.">
        <title>The genome of the Erwinia amylovora phage PhiEaH1 reveals greater diversity and broadens the applicability of phages for the treatment of fire blight.</title>
        <authorList>
            <person name="Meczker K."/>
            <person name="Domotor D."/>
            <person name="Vass J."/>
            <person name="Rakhely G."/>
            <person name="Schneider G."/>
            <person name="Kovacs T."/>
        </authorList>
    </citation>
    <scope>NUCLEOTIDE SEQUENCE [LARGE SCALE GENOMIC DNA]</scope>
</reference>
<dbReference type="Proteomes" id="UP000204235">
    <property type="component" value="Segment"/>
</dbReference>
<evidence type="ECO:0000313" key="1">
    <source>
        <dbReference type="EMBL" id="AGX01790.1"/>
    </source>
</evidence>
<proteinExistence type="predicted"/>
<dbReference type="KEGG" id="vg:18500967"/>
<accession>W8CZW9</accession>
<protein>
    <submittedName>
        <fullName evidence="1">Uncharacterized protein</fullName>
    </submittedName>
</protein>
<sequence>MNMAIRDVFLRLSRVQSFDKKFANRVKAFYNGFINKNPEHSGFFGSGLLAVHRLRWTDQETGNWFDDILEGDRDEIQEALWELDSVDRNHIVASDALNLSVIYLVHRTLTSKALNAKEQHECAVHLISILHFKYISSILTNYFQYQSDPQIALRTYEAMNFKFDLKVLKTWGNLIHARAESIIAKSGIHYKTFIAFADDEDIQYAVTDPQTRIRVVIKKLTALYYEVRADDGRVASVSSMVEVDGELEVRDMTRTLSTYSRYLKEIIVDGPSFVRLELVNTVAGMNPSMTPSAFVQTLNWVSANYQANPKAKLPEFVDKVLEFAFDLIKEKGIDSRNLVAVSEVLKGIINASRNKEKDVLYLRNEGDKIVRTATGRKSPTPVSGERTGLILYLVLRAMTVNYFKKR</sequence>
<dbReference type="GeneID" id="18500967"/>
<dbReference type="OrthoDB" id="2949at10239"/>
<evidence type="ECO:0000313" key="2">
    <source>
        <dbReference type="Proteomes" id="UP000204235"/>
    </source>
</evidence>
<dbReference type="EMBL" id="KF623294">
    <property type="protein sequence ID" value="AGX01790.1"/>
    <property type="molecule type" value="Genomic_DNA"/>
</dbReference>
<organism evidence="1 2">
    <name type="scientific">Erwinia phage PhiEaH1</name>
    <dbReference type="NCBI Taxonomy" id="1401669"/>
    <lineage>
        <taxon>Viruses</taxon>
        <taxon>Duplodnaviria</taxon>
        <taxon>Heunggongvirae</taxon>
        <taxon>Uroviricota</taxon>
        <taxon>Caudoviricetes</taxon>
        <taxon>Chimalliviridae</taxon>
        <taxon>Iapetusvirus</taxon>
        <taxon>Iapetusvirus EaH1</taxon>
    </lineage>
</organism>
<name>W8CZW9_9CAUD</name>